<proteinExistence type="inferred from homology"/>
<keyword evidence="4 7" id="KW-0067">ATP-binding</keyword>
<dbReference type="Pfam" id="PF00270">
    <property type="entry name" value="DEAD"/>
    <property type="match status" value="1"/>
</dbReference>
<feature type="region of interest" description="Disordered" evidence="8">
    <location>
        <begin position="1"/>
        <end position="61"/>
    </location>
</feature>
<dbReference type="Pfam" id="PF00271">
    <property type="entry name" value="Helicase_C"/>
    <property type="match status" value="1"/>
</dbReference>
<protein>
    <submittedName>
        <fullName evidence="12">ATP-dependent helicase</fullName>
    </submittedName>
</protein>
<evidence type="ECO:0000256" key="1">
    <source>
        <dbReference type="ARBA" id="ARBA00022741"/>
    </source>
</evidence>
<dbReference type="SMART" id="SM00490">
    <property type="entry name" value="HELICc"/>
    <property type="match status" value="1"/>
</dbReference>
<dbReference type="GO" id="GO:0016787">
    <property type="term" value="F:hydrolase activity"/>
    <property type="evidence" value="ECO:0007669"/>
    <property type="project" value="UniProtKB-KW"/>
</dbReference>
<dbReference type="GO" id="GO:0005524">
    <property type="term" value="F:ATP binding"/>
    <property type="evidence" value="ECO:0007669"/>
    <property type="project" value="UniProtKB-KW"/>
</dbReference>
<keyword evidence="2 7" id="KW-0378">Hydrolase</keyword>
<comment type="caution">
    <text evidence="12">The sequence shown here is derived from an EMBL/GenBank/DDBJ whole genome shotgun (WGS) entry which is preliminary data.</text>
</comment>
<evidence type="ECO:0000313" key="13">
    <source>
        <dbReference type="Proteomes" id="UP000228809"/>
    </source>
</evidence>
<dbReference type="CDD" id="cd00268">
    <property type="entry name" value="DEADc"/>
    <property type="match status" value="1"/>
</dbReference>
<dbReference type="PROSITE" id="PS51195">
    <property type="entry name" value="Q_MOTIF"/>
    <property type="match status" value="1"/>
</dbReference>
<dbReference type="InterPro" id="IPR011545">
    <property type="entry name" value="DEAD/DEAH_box_helicase_dom"/>
</dbReference>
<dbReference type="AlphaFoldDB" id="A0A2M6WEQ2"/>
<organism evidence="12 13">
    <name type="scientific">Candidatus Kaiserbacteria bacterium CG10_big_fil_rev_8_21_14_0_10_49_17</name>
    <dbReference type="NCBI Taxonomy" id="1974609"/>
    <lineage>
        <taxon>Bacteria</taxon>
        <taxon>Candidatus Kaiseribacteriota</taxon>
    </lineage>
</organism>
<dbReference type="PROSITE" id="PS00039">
    <property type="entry name" value="DEAD_ATP_HELICASE"/>
    <property type="match status" value="1"/>
</dbReference>
<feature type="short sequence motif" description="Q motif" evidence="6">
    <location>
        <begin position="77"/>
        <end position="105"/>
    </location>
</feature>
<accession>A0A2M6WEQ2</accession>
<keyword evidence="3 7" id="KW-0347">Helicase</keyword>
<dbReference type="EMBL" id="PFBJ01000006">
    <property type="protein sequence ID" value="PIT91225.1"/>
    <property type="molecule type" value="Genomic_DNA"/>
</dbReference>
<evidence type="ECO:0000256" key="3">
    <source>
        <dbReference type="ARBA" id="ARBA00022806"/>
    </source>
</evidence>
<dbReference type="Gene3D" id="3.40.50.300">
    <property type="entry name" value="P-loop containing nucleotide triphosphate hydrolases"/>
    <property type="match status" value="2"/>
</dbReference>
<reference evidence="13" key="1">
    <citation type="submission" date="2017-09" db="EMBL/GenBank/DDBJ databases">
        <title>Depth-based differentiation of microbial function through sediment-hosted aquifers and enrichment of novel symbionts in the deep terrestrial subsurface.</title>
        <authorList>
            <person name="Probst A.J."/>
            <person name="Ladd B."/>
            <person name="Jarett J.K."/>
            <person name="Geller-Mcgrath D.E."/>
            <person name="Sieber C.M.K."/>
            <person name="Emerson J.B."/>
            <person name="Anantharaman K."/>
            <person name="Thomas B.C."/>
            <person name="Malmstrom R."/>
            <person name="Stieglmeier M."/>
            <person name="Klingl A."/>
            <person name="Woyke T."/>
            <person name="Ryan C.M."/>
            <person name="Banfield J.F."/>
        </authorList>
    </citation>
    <scope>NUCLEOTIDE SEQUENCE [LARGE SCALE GENOMIC DNA]</scope>
</reference>
<feature type="domain" description="DEAD-box RNA helicase Q" evidence="11">
    <location>
        <begin position="77"/>
        <end position="105"/>
    </location>
</feature>
<feature type="compositionally biased region" description="Basic residues" evidence="8">
    <location>
        <begin position="1"/>
        <end position="21"/>
    </location>
</feature>
<dbReference type="InterPro" id="IPR044742">
    <property type="entry name" value="DEAD/DEAH_RhlB"/>
</dbReference>
<dbReference type="SUPFAM" id="SSF52540">
    <property type="entry name" value="P-loop containing nucleoside triphosphate hydrolases"/>
    <property type="match status" value="1"/>
</dbReference>
<evidence type="ECO:0000259" key="9">
    <source>
        <dbReference type="PROSITE" id="PS51192"/>
    </source>
</evidence>
<evidence type="ECO:0000256" key="2">
    <source>
        <dbReference type="ARBA" id="ARBA00022801"/>
    </source>
</evidence>
<dbReference type="InterPro" id="IPR001650">
    <property type="entry name" value="Helicase_C-like"/>
</dbReference>
<comment type="similarity">
    <text evidence="5 7">Belongs to the DEAD box helicase family.</text>
</comment>
<evidence type="ECO:0000313" key="12">
    <source>
        <dbReference type="EMBL" id="PIT91225.1"/>
    </source>
</evidence>
<name>A0A2M6WEQ2_9BACT</name>
<evidence type="ECO:0000256" key="5">
    <source>
        <dbReference type="ARBA" id="ARBA00038437"/>
    </source>
</evidence>
<dbReference type="GO" id="GO:0005829">
    <property type="term" value="C:cytosol"/>
    <property type="evidence" value="ECO:0007669"/>
    <property type="project" value="TreeGrafter"/>
</dbReference>
<evidence type="ECO:0000256" key="4">
    <source>
        <dbReference type="ARBA" id="ARBA00022840"/>
    </source>
</evidence>
<dbReference type="PROSITE" id="PS51192">
    <property type="entry name" value="HELICASE_ATP_BIND_1"/>
    <property type="match status" value="1"/>
</dbReference>
<evidence type="ECO:0000256" key="7">
    <source>
        <dbReference type="RuleBase" id="RU000492"/>
    </source>
</evidence>
<gene>
    <name evidence="12" type="ORF">COU17_01195</name>
</gene>
<feature type="domain" description="Helicase ATP-binding" evidence="9">
    <location>
        <begin position="108"/>
        <end position="277"/>
    </location>
</feature>
<dbReference type="SMART" id="SM00487">
    <property type="entry name" value="DEXDc"/>
    <property type="match status" value="1"/>
</dbReference>
<evidence type="ECO:0000259" key="11">
    <source>
        <dbReference type="PROSITE" id="PS51195"/>
    </source>
</evidence>
<dbReference type="PROSITE" id="PS51194">
    <property type="entry name" value="HELICASE_CTER"/>
    <property type="match status" value="1"/>
</dbReference>
<dbReference type="InterPro" id="IPR027417">
    <property type="entry name" value="P-loop_NTPase"/>
</dbReference>
<dbReference type="InterPro" id="IPR014001">
    <property type="entry name" value="Helicase_ATP-bd"/>
</dbReference>
<evidence type="ECO:0000256" key="6">
    <source>
        <dbReference type="PROSITE-ProRule" id="PRU00552"/>
    </source>
</evidence>
<keyword evidence="1 7" id="KW-0547">Nucleotide-binding</keyword>
<dbReference type="InterPro" id="IPR050079">
    <property type="entry name" value="DEAD_box_RNA_helicase"/>
</dbReference>
<dbReference type="InterPro" id="IPR014014">
    <property type="entry name" value="RNA_helicase_DEAD_Q_motif"/>
</dbReference>
<evidence type="ECO:0000259" key="10">
    <source>
        <dbReference type="PROSITE" id="PS51194"/>
    </source>
</evidence>
<dbReference type="GO" id="GO:0003724">
    <property type="term" value="F:RNA helicase activity"/>
    <property type="evidence" value="ECO:0007669"/>
    <property type="project" value="InterPro"/>
</dbReference>
<dbReference type="CDD" id="cd18787">
    <property type="entry name" value="SF2_C_DEAD"/>
    <property type="match status" value="1"/>
</dbReference>
<dbReference type="PANTHER" id="PTHR47959">
    <property type="entry name" value="ATP-DEPENDENT RNA HELICASE RHLE-RELATED"/>
    <property type="match status" value="1"/>
</dbReference>
<dbReference type="Proteomes" id="UP000228809">
    <property type="component" value="Unassembled WGS sequence"/>
</dbReference>
<dbReference type="InterPro" id="IPR000629">
    <property type="entry name" value="RNA-helicase_DEAD-box_CS"/>
</dbReference>
<evidence type="ECO:0000256" key="8">
    <source>
        <dbReference type="SAM" id="MobiDB-lite"/>
    </source>
</evidence>
<sequence length="421" mass="47038">MNTHTRNRHSRGGPSVHRRTFSKPSSNRSSGGYSRSRRAGSGGGRPRKARKANNFDPSQFINTNPVDVKEVAYEPKNTFETFGLSKELVRTIHSMGLTTPSPIQDQIIPEILAGRDVIGLAETGTGKTAAFLIPLIEKTKKDMHRETIILTPTRELAQQISDELRKLSHGMRLFSVTCVGGVNIHPQIKMLRKQNHFIIGTPGRVLDLIERGDMKLFGIKTVILDEADRMLDMGFIRDIRTILSKTPDARETLFFSATMSEAAKGLVHDFLRNPVMVSVKKKDVTNSIEQDVVRYGVHDKFETLVSLLKQSEFKRVIIFGAMKHSVEKLAKQLSVSGIRSESIHGNKSQGQRQRSLDAFKKGRSQVLVATDVAARGIHVDDVTHVINYDLPNTFEDYVHRIGRTGRSTKHGKALTFVAKHS</sequence>
<feature type="domain" description="Helicase C-terminal" evidence="10">
    <location>
        <begin position="300"/>
        <end position="421"/>
    </location>
</feature>
<dbReference type="GO" id="GO:0003676">
    <property type="term" value="F:nucleic acid binding"/>
    <property type="evidence" value="ECO:0007669"/>
    <property type="project" value="InterPro"/>
</dbReference>
<dbReference type="PANTHER" id="PTHR47959:SF13">
    <property type="entry name" value="ATP-DEPENDENT RNA HELICASE RHLE"/>
    <property type="match status" value="1"/>
</dbReference>
<feature type="compositionally biased region" description="Low complexity" evidence="8">
    <location>
        <begin position="22"/>
        <end position="34"/>
    </location>
</feature>